<name>A0A1G7RJW0_PSEOR</name>
<feature type="domain" description="Flavoprotein" evidence="1">
    <location>
        <begin position="6"/>
        <end position="131"/>
    </location>
</feature>
<dbReference type="InterPro" id="IPR003382">
    <property type="entry name" value="Flavoprotein"/>
</dbReference>
<organism evidence="2 3">
    <name type="scientific">Pseudonocardia oroxyli</name>
    <dbReference type="NCBI Taxonomy" id="366584"/>
    <lineage>
        <taxon>Bacteria</taxon>
        <taxon>Bacillati</taxon>
        <taxon>Actinomycetota</taxon>
        <taxon>Actinomycetes</taxon>
        <taxon>Pseudonocardiales</taxon>
        <taxon>Pseudonocardiaceae</taxon>
        <taxon>Pseudonocardia</taxon>
    </lineage>
</organism>
<accession>A0A1G7RJW0</accession>
<dbReference type="OrthoDB" id="161343at2"/>
<dbReference type="Pfam" id="PF02441">
    <property type="entry name" value="Flavoprotein"/>
    <property type="match status" value="1"/>
</dbReference>
<dbReference type="Proteomes" id="UP000198967">
    <property type="component" value="Unassembled WGS sequence"/>
</dbReference>
<protein>
    <submittedName>
        <fullName evidence="2">Flavoprotein</fullName>
    </submittedName>
</protein>
<evidence type="ECO:0000259" key="1">
    <source>
        <dbReference type="Pfam" id="PF02441"/>
    </source>
</evidence>
<dbReference type="InterPro" id="IPR036551">
    <property type="entry name" value="Flavin_trans-like"/>
</dbReference>
<dbReference type="Gene3D" id="3.40.50.1950">
    <property type="entry name" value="Flavin prenyltransferase-like"/>
    <property type="match status" value="1"/>
</dbReference>
<reference evidence="2 3" key="1">
    <citation type="submission" date="2016-10" db="EMBL/GenBank/DDBJ databases">
        <authorList>
            <person name="de Groot N.N."/>
        </authorList>
    </citation>
    <scope>NUCLEOTIDE SEQUENCE [LARGE SCALE GENOMIC DNA]</scope>
    <source>
        <strain evidence="2 3">CGMCC 4.3143</strain>
    </source>
</reference>
<keyword evidence="3" id="KW-1185">Reference proteome</keyword>
<dbReference type="GO" id="GO:0003824">
    <property type="term" value="F:catalytic activity"/>
    <property type="evidence" value="ECO:0007669"/>
    <property type="project" value="InterPro"/>
</dbReference>
<evidence type="ECO:0000313" key="3">
    <source>
        <dbReference type="Proteomes" id="UP000198967"/>
    </source>
</evidence>
<sequence length="187" mass="19584">MSRGTIGLVACAAGGAETIRADFVEPAIERGWDVAVTLTPTAATWLEESGEAAKLEELTGHLVRSSPRMPGEKSPHPPISCYVVAPATANVVAKLALGISDNQALTTVNEAIGGGVVPVVVFPRVNAAHTRHPAWRSHLAALGSAGVHLVTGEDVWPLYEPREAPPGRPLPWSAILDLVEQVTAATR</sequence>
<dbReference type="SUPFAM" id="SSF52507">
    <property type="entry name" value="Homo-oligomeric flavin-containing Cys decarboxylases, HFCD"/>
    <property type="match status" value="1"/>
</dbReference>
<gene>
    <name evidence="2" type="ORF">SAMN05216377_10948</name>
</gene>
<dbReference type="RefSeq" id="WP_093084470.1">
    <property type="nucleotide sequence ID" value="NZ_FNBE01000009.1"/>
</dbReference>
<evidence type="ECO:0000313" key="2">
    <source>
        <dbReference type="EMBL" id="SDG10975.1"/>
    </source>
</evidence>
<dbReference type="AlphaFoldDB" id="A0A1G7RJW0"/>
<dbReference type="EMBL" id="FNBE01000009">
    <property type="protein sequence ID" value="SDG10975.1"/>
    <property type="molecule type" value="Genomic_DNA"/>
</dbReference>
<proteinExistence type="predicted"/>
<dbReference type="STRING" id="366584.SAMN05216377_10948"/>